<evidence type="ECO:0000313" key="6">
    <source>
        <dbReference type="EMBL" id="CDZ24315.1"/>
    </source>
</evidence>
<feature type="transmembrane region" description="Helical" evidence="5">
    <location>
        <begin position="46"/>
        <end position="68"/>
    </location>
</feature>
<evidence type="ECO:0000256" key="1">
    <source>
        <dbReference type="ARBA" id="ARBA00004141"/>
    </source>
</evidence>
<dbReference type="PANTHER" id="PTHR12714">
    <property type="entry name" value="PROTEIN-S ISOPRENYLCYSTEINE O-METHYLTRANSFERASE"/>
    <property type="match status" value="1"/>
</dbReference>
<feature type="transmembrane region" description="Helical" evidence="5">
    <location>
        <begin position="197"/>
        <end position="214"/>
    </location>
</feature>
<evidence type="ECO:0000256" key="2">
    <source>
        <dbReference type="ARBA" id="ARBA00022692"/>
    </source>
</evidence>
<feature type="transmembrane region" description="Helical" evidence="5">
    <location>
        <begin position="6"/>
        <end position="25"/>
    </location>
</feature>
<keyword evidence="2 5" id="KW-0812">Transmembrane</keyword>
<dbReference type="AlphaFoldDB" id="A0A078KT17"/>
<dbReference type="InterPro" id="IPR007269">
    <property type="entry name" value="ICMT_MeTrfase"/>
</dbReference>
<name>A0A078KT17_9FIRM</name>
<reference evidence="7" key="1">
    <citation type="submission" date="2014-07" db="EMBL/GenBank/DDBJ databases">
        <authorList>
            <person name="Wibberg D."/>
        </authorList>
    </citation>
    <scope>NUCLEOTIDE SEQUENCE [LARGE SCALE GENOMIC DNA]</scope>
    <source>
        <strain evidence="7">DG5</strain>
    </source>
</reference>
<feature type="transmembrane region" description="Helical" evidence="5">
    <location>
        <begin position="80"/>
        <end position="98"/>
    </location>
</feature>
<dbReference type="GO" id="GO:0016020">
    <property type="term" value="C:membrane"/>
    <property type="evidence" value="ECO:0007669"/>
    <property type="project" value="UniProtKB-SubCell"/>
</dbReference>
<evidence type="ECO:0000256" key="3">
    <source>
        <dbReference type="ARBA" id="ARBA00022989"/>
    </source>
</evidence>
<gene>
    <name evidence="6" type="ORF">CCDG5_1200</name>
</gene>
<dbReference type="PATRIC" id="fig|29343.3.peg.1261"/>
<evidence type="ECO:0000256" key="4">
    <source>
        <dbReference type="ARBA" id="ARBA00023136"/>
    </source>
</evidence>
<feature type="transmembrane region" description="Helical" evidence="5">
    <location>
        <begin position="135"/>
        <end position="162"/>
    </location>
</feature>
<dbReference type="KEGG" id="ccel:CCDG5_1200"/>
<sequence>MNRYQIIALIIMAIFYSIYLTKMLFQKKKGIETDQMAKGKSDRKRFIIELIMKIATICVVIAELLSILYGHSMLKYNGKVIGIVLGIIGVIIFFLAVITMGDSWRAGIAENEQTSFVQNGIYKISRNPAFLGFDLVYIGILLMFFNWFLLLFTLWAIIMLHLQILEEEKYLPTVFGDEYRAYKQKVCRYFGRKTWKFFVPCGILIIGACAWYLFMYQ</sequence>
<keyword evidence="4 5" id="KW-0472">Membrane</keyword>
<dbReference type="HOGENOM" id="CLU_065200_7_0_9"/>
<dbReference type="Pfam" id="PF04140">
    <property type="entry name" value="ICMT"/>
    <property type="match status" value="1"/>
</dbReference>
<evidence type="ECO:0008006" key="8">
    <source>
        <dbReference type="Google" id="ProtNLM"/>
    </source>
</evidence>
<dbReference type="GO" id="GO:0004671">
    <property type="term" value="F:protein C-terminal S-isoprenylcysteine carboxyl O-methyltransferase activity"/>
    <property type="evidence" value="ECO:0007669"/>
    <property type="project" value="InterPro"/>
</dbReference>
<evidence type="ECO:0000256" key="5">
    <source>
        <dbReference type="SAM" id="Phobius"/>
    </source>
</evidence>
<protein>
    <recommendedName>
        <fullName evidence="8">Isoprenylcysteine carboxyl methyltransferase</fullName>
    </recommendedName>
</protein>
<dbReference type="STRING" id="29343.CCDG5_1200"/>
<organism evidence="6 7">
    <name type="scientific">[Clostridium] cellulosi</name>
    <dbReference type="NCBI Taxonomy" id="29343"/>
    <lineage>
        <taxon>Bacteria</taxon>
        <taxon>Bacillati</taxon>
        <taxon>Bacillota</taxon>
        <taxon>Clostridia</taxon>
        <taxon>Eubacteriales</taxon>
        <taxon>Oscillospiraceae</taxon>
        <taxon>Oscillospiraceae incertae sedis</taxon>
    </lineage>
</organism>
<dbReference type="EMBL" id="LM995447">
    <property type="protein sequence ID" value="CDZ24315.1"/>
    <property type="molecule type" value="Genomic_DNA"/>
</dbReference>
<dbReference type="Gene3D" id="1.20.120.1630">
    <property type="match status" value="1"/>
</dbReference>
<dbReference type="Proteomes" id="UP000032431">
    <property type="component" value="Chromosome I"/>
</dbReference>
<proteinExistence type="predicted"/>
<evidence type="ECO:0000313" key="7">
    <source>
        <dbReference type="Proteomes" id="UP000032431"/>
    </source>
</evidence>
<accession>A0A078KT17</accession>
<dbReference type="PANTHER" id="PTHR12714:SF9">
    <property type="entry name" value="PROTEIN-S-ISOPRENYLCYSTEINE O-METHYLTRANSFERASE"/>
    <property type="match status" value="1"/>
</dbReference>
<comment type="subcellular location">
    <subcellularLocation>
        <location evidence="1">Membrane</location>
        <topology evidence="1">Multi-pass membrane protein</topology>
    </subcellularLocation>
</comment>
<keyword evidence="7" id="KW-1185">Reference proteome</keyword>
<keyword evidence="3 5" id="KW-1133">Transmembrane helix</keyword>